<proteinExistence type="predicted"/>
<protein>
    <submittedName>
        <fullName evidence="1">Uncharacterized protein</fullName>
    </submittedName>
</protein>
<accession>A0ABN9VQ83</accession>
<organism evidence="1 2">
    <name type="scientific">Prorocentrum cordatum</name>
    <dbReference type="NCBI Taxonomy" id="2364126"/>
    <lineage>
        <taxon>Eukaryota</taxon>
        <taxon>Sar</taxon>
        <taxon>Alveolata</taxon>
        <taxon>Dinophyceae</taxon>
        <taxon>Prorocentrales</taxon>
        <taxon>Prorocentraceae</taxon>
        <taxon>Prorocentrum</taxon>
    </lineage>
</organism>
<dbReference type="EMBL" id="CAUYUJ010017415">
    <property type="protein sequence ID" value="CAK0874629.1"/>
    <property type="molecule type" value="Genomic_DNA"/>
</dbReference>
<gene>
    <name evidence="1" type="ORF">PCOR1329_LOCUS59464</name>
</gene>
<sequence>MLKYKLACNQTVFMVRKASKLREEFFYEALHHGSEIFYIKEDLSDLWEVIEEALSPADGLPAGARAARVAAGGRRVADTYLSRRGIDCYVMLYLQRYYFPCARASKCRGGSCDVSPSSIALSRAAGDGGRLCASSDIGELRLRARRDAERGVTASAARNVRPRPSRLSRAPPQILGSMAALLARLLAFLFPPLPPHPASCSALSCSPGAAHEHTGSVFAPPFVRGAFLRLPSSRVRRARHRASRCAAPLLLPPRRPPAVAPLFLPLVPPFLLRPAVCE</sequence>
<keyword evidence="2" id="KW-1185">Reference proteome</keyword>
<evidence type="ECO:0000313" key="2">
    <source>
        <dbReference type="Proteomes" id="UP001189429"/>
    </source>
</evidence>
<comment type="caution">
    <text evidence="1">The sequence shown here is derived from an EMBL/GenBank/DDBJ whole genome shotgun (WGS) entry which is preliminary data.</text>
</comment>
<dbReference type="Proteomes" id="UP001189429">
    <property type="component" value="Unassembled WGS sequence"/>
</dbReference>
<name>A0ABN9VQ83_9DINO</name>
<reference evidence="1" key="1">
    <citation type="submission" date="2023-10" db="EMBL/GenBank/DDBJ databases">
        <authorList>
            <person name="Chen Y."/>
            <person name="Shah S."/>
            <person name="Dougan E. K."/>
            <person name="Thang M."/>
            <person name="Chan C."/>
        </authorList>
    </citation>
    <scope>NUCLEOTIDE SEQUENCE [LARGE SCALE GENOMIC DNA]</scope>
</reference>
<evidence type="ECO:0000313" key="1">
    <source>
        <dbReference type="EMBL" id="CAK0874629.1"/>
    </source>
</evidence>